<accession>Q8KCA6</accession>
<dbReference type="STRING" id="194439.CT1518"/>
<dbReference type="EMBL" id="AE006470">
    <property type="protein sequence ID" value="AAM72745.1"/>
    <property type="molecule type" value="Genomic_DNA"/>
</dbReference>
<keyword evidence="2" id="KW-1185">Reference proteome</keyword>
<dbReference type="KEGG" id="cte:CT1518"/>
<dbReference type="Proteomes" id="UP000001007">
    <property type="component" value="Chromosome"/>
</dbReference>
<evidence type="ECO:0000313" key="2">
    <source>
        <dbReference type="Proteomes" id="UP000001007"/>
    </source>
</evidence>
<name>Q8KCA6_CHLTE</name>
<protein>
    <submittedName>
        <fullName evidence="1">Uncharacterized protein</fullName>
    </submittedName>
</protein>
<dbReference type="HOGENOM" id="CLU_3364072_0_0_10"/>
<proteinExistence type="predicted"/>
<sequence>MLSRRSFFDVNIRKKPSTHFWLDKIHKRGKKSGVK</sequence>
<organism evidence="1 2">
    <name type="scientific">Chlorobaculum tepidum (strain ATCC 49652 / DSM 12025 / NBRC 103806 / TLS)</name>
    <name type="common">Chlorobium tepidum</name>
    <dbReference type="NCBI Taxonomy" id="194439"/>
    <lineage>
        <taxon>Bacteria</taxon>
        <taxon>Pseudomonadati</taxon>
        <taxon>Chlorobiota</taxon>
        <taxon>Chlorobiia</taxon>
        <taxon>Chlorobiales</taxon>
        <taxon>Chlorobiaceae</taxon>
        <taxon>Chlorobaculum</taxon>
    </lineage>
</organism>
<gene>
    <name evidence="1" type="ordered locus">CT1518</name>
</gene>
<evidence type="ECO:0000313" key="1">
    <source>
        <dbReference type="EMBL" id="AAM72745.1"/>
    </source>
</evidence>
<reference evidence="1 2" key="1">
    <citation type="journal article" date="2002" name="Proc. Natl. Acad. Sci. U.S.A.">
        <title>The complete genome sequence of Chlorobium tepidum TLS, a photosynthetic, anaerobic, green-sulfur bacterium.</title>
        <authorList>
            <person name="Eisen J.A."/>
            <person name="Nelson K.E."/>
            <person name="Paulsen I.T."/>
            <person name="Heidelberg J.F."/>
            <person name="Wu M."/>
            <person name="Dodson R.J."/>
            <person name="Deboy R."/>
            <person name="Gwinn M.L."/>
            <person name="Nelson W.C."/>
            <person name="Haft D.H."/>
            <person name="Hickey E.K."/>
            <person name="Peterson J.D."/>
            <person name="Durkin A.S."/>
            <person name="Kolonay J.L."/>
            <person name="Yang F."/>
            <person name="Holt I."/>
            <person name="Umayam L.A."/>
            <person name="Mason T."/>
            <person name="Brenner M."/>
            <person name="Shea T.P."/>
            <person name="Parksey D."/>
            <person name="Nierman W.C."/>
            <person name="Feldblyum T.V."/>
            <person name="Hansen C.L."/>
            <person name="Craven M.B."/>
            <person name="Radune D."/>
            <person name="Vamathevan J."/>
            <person name="Khouri H."/>
            <person name="White O."/>
            <person name="Gruber T.M."/>
            <person name="Ketchum K.A."/>
            <person name="Venter J.C."/>
            <person name="Tettelin H."/>
            <person name="Bryant D.A."/>
            <person name="Fraser C.M."/>
        </authorList>
    </citation>
    <scope>NUCLEOTIDE SEQUENCE [LARGE SCALE GENOMIC DNA]</scope>
    <source>
        <strain evidence="2">ATCC 49652 / DSM 12025 / NBRC 103806 / TLS</strain>
    </source>
</reference>
<dbReference type="EnsemblBacteria" id="AAM72745">
    <property type="protein sequence ID" value="AAM72745"/>
    <property type="gene ID" value="CT1518"/>
</dbReference>
<dbReference type="AlphaFoldDB" id="Q8KCA6"/>